<evidence type="ECO:0000256" key="1">
    <source>
        <dbReference type="SAM" id="Phobius"/>
    </source>
</evidence>
<reference evidence="2 3" key="1">
    <citation type="submission" date="2014-07" db="EMBL/GenBank/DDBJ databases">
        <title>Methanogenic archaea and the global carbon cycle.</title>
        <authorList>
            <person name="Henriksen J.R."/>
            <person name="Luke J."/>
            <person name="Reinhart S."/>
            <person name="Benedict M.N."/>
            <person name="Youngblut N.D."/>
            <person name="Metcalf M.E."/>
            <person name="Whitaker R.J."/>
            <person name="Metcalf W.W."/>
        </authorList>
    </citation>
    <scope>NUCLEOTIDE SEQUENCE [LARGE SCALE GENOMIC DNA]</scope>
    <source>
        <strain evidence="2 3">HI350</strain>
    </source>
</reference>
<dbReference type="PATRIC" id="fig|1434119.4.peg.746"/>
<feature type="transmembrane region" description="Helical" evidence="1">
    <location>
        <begin position="37"/>
        <end position="54"/>
    </location>
</feature>
<dbReference type="EMBL" id="CP009507">
    <property type="protein sequence ID" value="AKB31280.1"/>
    <property type="molecule type" value="Genomic_DNA"/>
</dbReference>
<name>A0A0E3PAV1_9EURY</name>
<sequence>MTSPYFYLKISSYLYMKTPPYFYLKISSYFYMKTPPYFYLKIYFYHCLMYFFLFPGSLEPPIKKETASESILLNEH</sequence>
<dbReference type="Proteomes" id="UP000033092">
    <property type="component" value="Chromosome"/>
</dbReference>
<keyword evidence="1" id="KW-1133">Transmembrane helix</keyword>
<keyword evidence="1" id="KW-0812">Transmembrane</keyword>
<protein>
    <submittedName>
        <fullName evidence="2">Uncharacterized protein</fullName>
    </submittedName>
</protein>
<dbReference type="HOGENOM" id="CLU_2645978_0_0_2"/>
<gene>
    <name evidence="2" type="ORF">MSSIH_0590</name>
</gene>
<proteinExistence type="predicted"/>
<evidence type="ECO:0000313" key="3">
    <source>
        <dbReference type="Proteomes" id="UP000033092"/>
    </source>
</evidence>
<organism evidence="2 3">
    <name type="scientific">Methanosarcina siciliae HI350</name>
    <dbReference type="NCBI Taxonomy" id="1434119"/>
    <lineage>
        <taxon>Archaea</taxon>
        <taxon>Methanobacteriati</taxon>
        <taxon>Methanobacteriota</taxon>
        <taxon>Stenosarchaea group</taxon>
        <taxon>Methanomicrobia</taxon>
        <taxon>Methanosarcinales</taxon>
        <taxon>Methanosarcinaceae</taxon>
        <taxon>Methanosarcina</taxon>
    </lineage>
</organism>
<dbReference type="AlphaFoldDB" id="A0A0E3PAV1"/>
<evidence type="ECO:0000313" key="2">
    <source>
        <dbReference type="EMBL" id="AKB31280.1"/>
    </source>
</evidence>
<dbReference type="KEGG" id="msz:MSSIH_0590"/>
<keyword evidence="1" id="KW-0472">Membrane</keyword>
<accession>A0A0E3PAV1</accession>